<dbReference type="PANTHER" id="PTHR31676:SF71">
    <property type="entry name" value="EXPRESSED PROTEIN"/>
    <property type="match status" value="1"/>
</dbReference>
<dbReference type="InterPro" id="IPR007493">
    <property type="entry name" value="DUF538"/>
</dbReference>
<evidence type="ECO:0000313" key="2">
    <source>
        <dbReference type="EMBL" id="KAK9122638.1"/>
    </source>
</evidence>
<reference evidence="2 3" key="1">
    <citation type="submission" date="2024-01" db="EMBL/GenBank/DDBJ databases">
        <title>Genome assemblies of Stephania.</title>
        <authorList>
            <person name="Yang L."/>
        </authorList>
    </citation>
    <scope>NUCLEOTIDE SEQUENCE [LARGE SCALE GENOMIC DNA]</scope>
    <source>
        <strain evidence="2">QJT</strain>
        <tissue evidence="2">Leaf</tissue>
    </source>
</reference>
<dbReference type="InterPro" id="IPR036758">
    <property type="entry name" value="At5g01610-like"/>
</dbReference>
<accession>A0AAP0IVP1</accession>
<dbReference type="PANTHER" id="PTHR31676">
    <property type="entry name" value="T31J12.3 PROTEIN-RELATED"/>
    <property type="match status" value="1"/>
</dbReference>
<gene>
    <name evidence="2" type="ORF">Sjap_012240</name>
</gene>
<evidence type="ECO:0000313" key="3">
    <source>
        <dbReference type="Proteomes" id="UP001417504"/>
    </source>
</evidence>
<protein>
    <submittedName>
        <fullName evidence="2">Uncharacterized protein</fullName>
    </submittedName>
</protein>
<dbReference type="SUPFAM" id="SSF141562">
    <property type="entry name" value="At5g01610-like"/>
    <property type="match status" value="1"/>
</dbReference>
<dbReference type="Pfam" id="PF04398">
    <property type="entry name" value="DUF538"/>
    <property type="match status" value="1"/>
</dbReference>
<keyword evidence="1" id="KW-0732">Signal</keyword>
<name>A0AAP0IVP1_9MAGN</name>
<comment type="caution">
    <text evidence="2">The sequence shown here is derived from an EMBL/GenBank/DDBJ whole genome shotgun (WGS) entry which is preliminary data.</text>
</comment>
<feature type="chain" id="PRO_5042873406" evidence="1">
    <location>
        <begin position="21"/>
        <end position="277"/>
    </location>
</feature>
<dbReference type="Proteomes" id="UP001417504">
    <property type="component" value="Unassembled WGS sequence"/>
</dbReference>
<proteinExistence type="predicted"/>
<dbReference type="EMBL" id="JBBNAE010000005">
    <property type="protein sequence ID" value="KAK9122638.1"/>
    <property type="molecule type" value="Genomic_DNA"/>
</dbReference>
<feature type="signal peptide" evidence="1">
    <location>
        <begin position="1"/>
        <end position="20"/>
    </location>
</feature>
<evidence type="ECO:0000256" key="1">
    <source>
        <dbReference type="SAM" id="SignalP"/>
    </source>
</evidence>
<keyword evidence="3" id="KW-1185">Reference proteome</keyword>
<dbReference type="AlphaFoldDB" id="A0AAP0IVP1"/>
<dbReference type="Gene3D" id="2.30.240.10">
    <property type="entry name" value="At5g01610-like"/>
    <property type="match status" value="1"/>
</dbReference>
<sequence length="277" mass="30852">MKTNPFVVCTLLALINLSISSIYSFKHLEKTPTAENTTVHDVLADYGLPPGLLPDPVKSYSLTDDGSFVVDLENTCYVQFEYLVYYDRRITGVLKYGSITELKGIQVKKFFLWLNVDEIRVDLPPSDSIYFQVGFINKKLDVKQFEALRSCGDNAAAAAARRQPLAAERRAGVISFRINCADIAISLSSFLSLYTITTLLIVHQAIAITKVHDLLAQLFLWLKAEEIKYESDREWIDFQVGFISKRFSDHLTSVTSSVVPVMLTTCGGGECDGSVVA</sequence>
<organism evidence="2 3">
    <name type="scientific">Stephania japonica</name>
    <dbReference type="NCBI Taxonomy" id="461633"/>
    <lineage>
        <taxon>Eukaryota</taxon>
        <taxon>Viridiplantae</taxon>
        <taxon>Streptophyta</taxon>
        <taxon>Embryophyta</taxon>
        <taxon>Tracheophyta</taxon>
        <taxon>Spermatophyta</taxon>
        <taxon>Magnoliopsida</taxon>
        <taxon>Ranunculales</taxon>
        <taxon>Menispermaceae</taxon>
        <taxon>Menispermoideae</taxon>
        <taxon>Cissampelideae</taxon>
        <taxon>Stephania</taxon>
    </lineage>
</organism>